<dbReference type="Proteomes" id="UP000306340">
    <property type="component" value="Unassembled WGS sequence"/>
</dbReference>
<reference evidence="1 2" key="1">
    <citation type="submission" date="2019-04" db="EMBL/GenBank/DDBJ databases">
        <title>Crypto-aerobic microbial life in anoxic (sulfidic) marine sediments.</title>
        <authorList>
            <person name="Bhattacharya S."/>
            <person name="Roy C."/>
            <person name="Mondal N."/>
            <person name="Sarkar J."/>
            <person name="Mandal S."/>
            <person name="Rameez M.J."/>
            <person name="Ghosh W."/>
        </authorList>
    </citation>
    <scope>NUCLEOTIDE SEQUENCE [LARGE SCALE GENOMIC DNA]</scope>
    <source>
        <strain evidence="1 2">SBBC</strain>
    </source>
</reference>
<accession>A0A4U0YYV6</accession>
<protein>
    <submittedName>
        <fullName evidence="1">Uncharacterized protein</fullName>
    </submittedName>
</protein>
<dbReference type="RefSeq" id="WP_136792098.1">
    <property type="nucleotide sequence ID" value="NZ_SWAU01000059.1"/>
</dbReference>
<comment type="caution">
    <text evidence="1">The sequence shown here is derived from an EMBL/GenBank/DDBJ whole genome shotgun (WGS) entry which is preliminary data.</text>
</comment>
<sequence>MVVDHWSRKDIERAYLDAISHLPPVRAPSEEDRLILIESLMRIDAILGQAPHPAWRRRAPSGEPILQDAETLGRSGSLGLVASLTSDGKRKTNCGGR</sequence>
<organism evidence="1 2">
    <name type="scientific">Cereibacter changlensis</name>
    <dbReference type="NCBI Taxonomy" id="402884"/>
    <lineage>
        <taxon>Bacteria</taxon>
        <taxon>Pseudomonadati</taxon>
        <taxon>Pseudomonadota</taxon>
        <taxon>Alphaproteobacteria</taxon>
        <taxon>Rhodobacterales</taxon>
        <taxon>Paracoccaceae</taxon>
        <taxon>Cereibacter</taxon>
    </lineage>
</organism>
<evidence type="ECO:0000313" key="2">
    <source>
        <dbReference type="Proteomes" id="UP000306340"/>
    </source>
</evidence>
<dbReference type="EMBL" id="SWAU01000059">
    <property type="protein sequence ID" value="TKA97075.1"/>
    <property type="molecule type" value="Genomic_DNA"/>
</dbReference>
<dbReference type="AlphaFoldDB" id="A0A4U0YYV6"/>
<gene>
    <name evidence="1" type="ORF">FAZ78_08135</name>
</gene>
<name>A0A4U0YYV6_9RHOB</name>
<proteinExistence type="predicted"/>
<evidence type="ECO:0000313" key="1">
    <source>
        <dbReference type="EMBL" id="TKA97075.1"/>
    </source>
</evidence>